<keyword evidence="5" id="KW-1185">Reference proteome</keyword>
<dbReference type="Proteomes" id="UP000259173">
    <property type="component" value="Unassembled WGS sequence"/>
</dbReference>
<dbReference type="GeneID" id="92501392"/>
<dbReference type="eggNOG" id="ENOG5032UP0">
    <property type="taxonomic scope" value="Bacteria"/>
</dbReference>
<dbReference type="EMBL" id="DOGS01000028">
    <property type="protein sequence ID" value="HBQ47491.1"/>
    <property type="molecule type" value="Genomic_DNA"/>
</dbReference>
<dbReference type="EMBL" id="AWFH01000008">
    <property type="protein sequence ID" value="KCZ62738.1"/>
    <property type="molecule type" value="Genomic_DNA"/>
</dbReference>
<evidence type="ECO:0000313" key="6">
    <source>
        <dbReference type="Proteomes" id="UP000259173"/>
    </source>
</evidence>
<evidence type="ECO:0000313" key="3">
    <source>
        <dbReference type="EMBL" id="HBQ47491.1"/>
    </source>
</evidence>
<comment type="caution">
    <text evidence="4">The sequence shown here is derived from an EMBL/GenBank/DDBJ whole genome shotgun (WGS) entry which is preliminary data.</text>
</comment>
<dbReference type="Proteomes" id="UP000024547">
    <property type="component" value="Unassembled WGS sequence"/>
</dbReference>
<reference evidence="6 7" key="2">
    <citation type="journal article" date="2018" name="Nat. Biotechnol.">
        <title>A standardized bacterial taxonomy based on genome phylogeny substantially revises the tree of life.</title>
        <authorList>
            <person name="Parks D.H."/>
            <person name="Chuvochina M."/>
            <person name="Waite D.W."/>
            <person name="Rinke C."/>
            <person name="Skarshewski A."/>
            <person name="Chaumeil P.A."/>
            <person name="Hugenholtz P."/>
        </authorList>
    </citation>
    <scope>NUCLEOTIDE SEQUENCE [LARGE SCALE GENOMIC DNA]</scope>
    <source>
        <strain evidence="3">UBA10378</strain>
        <strain evidence="2">UBA8557</strain>
    </source>
</reference>
<dbReference type="AlphaFoldDB" id="A0A059E525"/>
<evidence type="ECO:0000313" key="4">
    <source>
        <dbReference type="EMBL" id="KCZ62738.1"/>
    </source>
</evidence>
<dbReference type="STRING" id="1280948.HY36_15325"/>
<reference evidence="4 5" key="1">
    <citation type="journal article" date="2014" name="Antonie Van Leeuwenhoek">
        <title>Hyphomonas beringensis sp. nov. and Hyphomonas chukchiensis sp. nov., isolated from surface seawater of the Bering Sea and Chukchi Sea.</title>
        <authorList>
            <person name="Li C."/>
            <person name="Lai Q."/>
            <person name="Li G."/>
            <person name="Dong C."/>
            <person name="Wang J."/>
            <person name="Liao Y."/>
            <person name="Shao Z."/>
        </authorList>
    </citation>
    <scope>NUCLEOTIDE SEQUENCE [LARGE SCALE GENOMIC DNA]</scope>
    <source>
        <strain evidence="4 5">22II1-22F38</strain>
    </source>
</reference>
<keyword evidence="1" id="KW-0732">Signal</keyword>
<evidence type="ECO:0000256" key="1">
    <source>
        <dbReference type="SAM" id="SignalP"/>
    </source>
</evidence>
<dbReference type="PATRIC" id="fig|1280948.3.peg.1298"/>
<dbReference type="Proteomes" id="UP000263957">
    <property type="component" value="Unassembled WGS sequence"/>
</dbReference>
<evidence type="ECO:0000313" key="7">
    <source>
        <dbReference type="Proteomes" id="UP000263957"/>
    </source>
</evidence>
<dbReference type="RefSeq" id="WP_035550085.1">
    <property type="nucleotide sequence ID" value="NZ_AWFH01000008.1"/>
</dbReference>
<protein>
    <submittedName>
        <fullName evidence="4">Uncharacterized protein</fullName>
    </submittedName>
</protein>
<evidence type="ECO:0000313" key="2">
    <source>
        <dbReference type="EMBL" id="HAE92920.1"/>
    </source>
</evidence>
<feature type="chain" id="PRO_5044537987" evidence="1">
    <location>
        <begin position="22"/>
        <end position="154"/>
    </location>
</feature>
<gene>
    <name evidence="2" type="ORF">DCG65_00045</name>
    <name evidence="3" type="ORF">DD728_01170</name>
    <name evidence="4" type="ORF">HY36_15325</name>
</gene>
<sequence length="154" mass="16993">MNIKGLLLSAALAAFATPALAQLNVYEDYTVSDSVWSISTIKVDSNMGDYYLEGIKSTWVESNEVAKSLGHIEDYTILVSAMPDSGHFNILLGVKYASMADLGPSREKYDAFMTAWGEANADMSRETAKTYPELRKITGQYLMHELTMLDSSSE</sequence>
<dbReference type="OrthoDB" id="6261807at2"/>
<dbReference type="EMBL" id="DMBR01000003">
    <property type="protein sequence ID" value="HAE92920.1"/>
    <property type="molecule type" value="Genomic_DNA"/>
</dbReference>
<proteinExistence type="predicted"/>
<organism evidence="4 5">
    <name type="scientific">Hyphomonas atlantica</name>
    <dbReference type="NCBI Taxonomy" id="1280948"/>
    <lineage>
        <taxon>Bacteria</taxon>
        <taxon>Pseudomonadati</taxon>
        <taxon>Pseudomonadota</taxon>
        <taxon>Alphaproteobacteria</taxon>
        <taxon>Hyphomonadales</taxon>
        <taxon>Hyphomonadaceae</taxon>
        <taxon>Hyphomonas</taxon>
    </lineage>
</organism>
<name>A0A059E525_9PROT</name>
<feature type="signal peptide" evidence="1">
    <location>
        <begin position="1"/>
        <end position="21"/>
    </location>
</feature>
<accession>A0A059E525</accession>
<evidence type="ECO:0000313" key="5">
    <source>
        <dbReference type="Proteomes" id="UP000024547"/>
    </source>
</evidence>